<proteinExistence type="predicted"/>
<dbReference type="RefSeq" id="WP_114800752.1">
    <property type="nucleotide sequence ID" value="NZ_CP139961.1"/>
</dbReference>
<organism evidence="3 4">
    <name type="scientific">Moraxella canis</name>
    <dbReference type="NCBI Taxonomy" id="90239"/>
    <lineage>
        <taxon>Bacteria</taxon>
        <taxon>Pseudomonadati</taxon>
        <taxon>Pseudomonadota</taxon>
        <taxon>Gammaproteobacteria</taxon>
        <taxon>Moraxellales</taxon>
        <taxon>Moraxellaceae</taxon>
        <taxon>Moraxella</taxon>
    </lineage>
</organism>
<accession>A0ABZ0WZI5</accession>
<keyword evidence="4" id="KW-1185">Reference proteome</keyword>
<evidence type="ECO:0000256" key="2">
    <source>
        <dbReference type="SAM" id="Phobius"/>
    </source>
</evidence>
<feature type="transmembrane region" description="Helical" evidence="2">
    <location>
        <begin position="26"/>
        <end position="46"/>
    </location>
</feature>
<evidence type="ECO:0000313" key="3">
    <source>
        <dbReference type="EMBL" id="WQE04462.1"/>
    </source>
</evidence>
<keyword evidence="2" id="KW-1133">Transmembrane helix</keyword>
<evidence type="ECO:0000313" key="4">
    <source>
        <dbReference type="Proteomes" id="UP001324384"/>
    </source>
</evidence>
<keyword evidence="2" id="KW-0472">Membrane</keyword>
<keyword evidence="2" id="KW-0812">Transmembrane</keyword>
<protein>
    <submittedName>
        <fullName evidence="3">Uncharacterized protein</fullName>
    </submittedName>
</protein>
<dbReference type="EMBL" id="CP139961">
    <property type="protein sequence ID" value="WQE04462.1"/>
    <property type="molecule type" value="Genomic_DNA"/>
</dbReference>
<dbReference type="Proteomes" id="UP001324384">
    <property type="component" value="Chromosome"/>
</dbReference>
<sequence length="268" mass="29924">MNNSVNQLSTLKALPISTHGKRQSGFVLLAVLVILLLISGLTALMMSQNSVDVRSVLYHQNQSKLLITADQATMNLWQLPPERLVQMAQAETWLASLLAANKDLTKIYTAQSCDDWQTFTVGTLDDPPPQCDHAAPLLLWQAAYIEPIGKDHYLHKLSQNTPSQQSTSDLQDSDHKSTDQKAADHEIFHLRLYAIAAQNSEGIAQCEELLYQARIAACLSEHGVIHKISVAEWLIERQTTSKTDTASETVTTFTITPLRIYDIRSMRE</sequence>
<gene>
    <name evidence="3" type="ORF">U0021_02365</name>
</gene>
<name>A0ABZ0WZI5_9GAMM</name>
<evidence type="ECO:0000256" key="1">
    <source>
        <dbReference type="SAM" id="MobiDB-lite"/>
    </source>
</evidence>
<reference evidence="3 4" key="1">
    <citation type="submission" date="2023-12" db="EMBL/GenBank/DDBJ databases">
        <title>Genome sequencing and assembly of bacterial species from a model synthetic community.</title>
        <authorList>
            <person name="Hogle S.L."/>
        </authorList>
    </citation>
    <scope>NUCLEOTIDE SEQUENCE [LARGE SCALE GENOMIC DNA]</scope>
    <source>
        <strain evidence="3 4">HAMBI_2792</strain>
    </source>
</reference>
<feature type="region of interest" description="Disordered" evidence="1">
    <location>
        <begin position="159"/>
        <end position="178"/>
    </location>
</feature>